<feature type="region of interest" description="Disordered" evidence="1">
    <location>
        <begin position="553"/>
        <end position="624"/>
    </location>
</feature>
<protein>
    <submittedName>
        <fullName evidence="2">Uncharacterized protein</fullName>
    </submittedName>
</protein>
<evidence type="ECO:0000313" key="2">
    <source>
        <dbReference type="EMBL" id="KAJ8028219.1"/>
    </source>
</evidence>
<dbReference type="EMBL" id="JAIZAY010000015">
    <property type="protein sequence ID" value="KAJ8028219.1"/>
    <property type="molecule type" value="Genomic_DNA"/>
</dbReference>
<keyword evidence="3" id="KW-1185">Reference proteome</keyword>
<sequence length="733" mass="81938">MGKDSIRFVEQNGETGVLTRKKDVESFKSMLSGTLDAVKWVNDPEQKLLGGIVVTVKHAWFPDRRKDGDMLTAEFVQFAGLQPDGTLVLSNSMAIKDGAVLCESESPYYLPASLILPHASIPTPLDNDGRVLFQLYDRIKGMYGRSVFLNFLMAGGAALKGLHYNALMEYHQRIGITIMEGSYNTGKSLSARVALSCMGMSASGMFSVVSPAQQRRLPSHFALPICFNDVKKGCIIEQVALASFERGTITSCIEDAMYRTSPMLTCNRDVLNQLQKKMRYREYTRTIIQFHVIASRNLEGFIIFCNYSPRELSRLAIICFDESLPNVPEECKTLLDQAMKEAGNGVQKLVAAGTHLLLPNGMRDVRRRLEQIMPKNDWEERLLHVYSLDLWCAYVFARAVGHSVEIAELIDHFQTTSLKEVTCYQGFVDPYNTPITTLVTLMRQAIAVLTVQQLRNMVTVAAHSFGDDGPESAVCLKLSGFLKHMCPLDKGRFQTALRNTLDETDYATGKQRFVGAVSQCTMLRSTLFGDVITDLKTDQYDVVTNESTDSAFMDIDGISNDESFENETSNKRKRVLEGGESEESHDSHPVAAGGKIAKSHDSRPVAAGGEGAKSHDSHPVDAGLSEDSISRLRPVQAHQPTEQLLAQTEEHLSEYFNDSYTHISIMCCREDSLLSETMCKHVVPCSTVYFFFWFGFDEKRNLCSHDGMCVCVFVTLFSFTRYLKKETDNSKSW</sequence>
<evidence type="ECO:0000313" key="3">
    <source>
        <dbReference type="Proteomes" id="UP001152320"/>
    </source>
</evidence>
<organism evidence="2 3">
    <name type="scientific">Holothuria leucospilota</name>
    <name type="common">Black long sea cucumber</name>
    <name type="synonym">Mertensiothuria leucospilota</name>
    <dbReference type="NCBI Taxonomy" id="206669"/>
    <lineage>
        <taxon>Eukaryota</taxon>
        <taxon>Metazoa</taxon>
        <taxon>Echinodermata</taxon>
        <taxon>Eleutherozoa</taxon>
        <taxon>Echinozoa</taxon>
        <taxon>Holothuroidea</taxon>
        <taxon>Aspidochirotacea</taxon>
        <taxon>Aspidochirotida</taxon>
        <taxon>Holothuriidae</taxon>
        <taxon>Holothuria</taxon>
    </lineage>
</organism>
<evidence type="ECO:0000256" key="1">
    <source>
        <dbReference type="SAM" id="MobiDB-lite"/>
    </source>
</evidence>
<accession>A0A9Q1BKL5</accession>
<dbReference type="OrthoDB" id="5987693at2759"/>
<reference evidence="2" key="1">
    <citation type="submission" date="2021-10" db="EMBL/GenBank/DDBJ databases">
        <title>Tropical sea cucumber genome reveals ecological adaptation and Cuvierian tubules defense mechanism.</title>
        <authorList>
            <person name="Chen T."/>
        </authorList>
    </citation>
    <scope>NUCLEOTIDE SEQUENCE</scope>
    <source>
        <strain evidence="2">Nanhai2018</strain>
        <tissue evidence="2">Muscle</tissue>
    </source>
</reference>
<comment type="caution">
    <text evidence="2">The sequence shown here is derived from an EMBL/GenBank/DDBJ whole genome shotgun (WGS) entry which is preliminary data.</text>
</comment>
<dbReference type="AlphaFoldDB" id="A0A9Q1BKL5"/>
<dbReference type="Proteomes" id="UP001152320">
    <property type="component" value="Chromosome 15"/>
</dbReference>
<proteinExistence type="predicted"/>
<gene>
    <name evidence="2" type="ORF">HOLleu_30398</name>
</gene>
<name>A0A9Q1BKL5_HOLLE</name>